<comment type="subcellular location">
    <subcellularLocation>
        <location evidence="1">Membrane</location>
        <topology evidence="1">Multi-pass membrane protein</topology>
    </subcellularLocation>
</comment>
<evidence type="ECO:0000256" key="4">
    <source>
        <dbReference type="ARBA" id="ARBA00023136"/>
    </source>
</evidence>
<dbReference type="InterPro" id="IPR051533">
    <property type="entry name" value="WaaL-like"/>
</dbReference>
<dbReference type="PANTHER" id="PTHR37422:SF17">
    <property type="entry name" value="O-ANTIGEN LIGASE"/>
    <property type="match status" value="1"/>
</dbReference>
<reference evidence="7 8" key="1">
    <citation type="submission" date="2020-04" db="EMBL/GenBank/DDBJ databases">
        <authorList>
            <person name="De Canck E."/>
        </authorList>
    </citation>
    <scope>NUCLEOTIDE SEQUENCE [LARGE SCALE GENOMIC DNA]</scope>
    <source>
        <strain evidence="7 8">LMG 3328</strain>
    </source>
</reference>
<evidence type="ECO:0000256" key="2">
    <source>
        <dbReference type="ARBA" id="ARBA00022692"/>
    </source>
</evidence>
<feature type="transmembrane region" description="Helical" evidence="5">
    <location>
        <begin position="225"/>
        <end position="246"/>
    </location>
</feature>
<evidence type="ECO:0000259" key="6">
    <source>
        <dbReference type="Pfam" id="PF04932"/>
    </source>
</evidence>
<feature type="transmembrane region" description="Helical" evidence="5">
    <location>
        <begin position="31"/>
        <end position="47"/>
    </location>
</feature>
<dbReference type="EMBL" id="CADILE010000005">
    <property type="protein sequence ID" value="CAB3854337.1"/>
    <property type="molecule type" value="Genomic_DNA"/>
</dbReference>
<dbReference type="GO" id="GO:0016020">
    <property type="term" value="C:membrane"/>
    <property type="evidence" value="ECO:0007669"/>
    <property type="project" value="UniProtKB-SubCell"/>
</dbReference>
<feature type="transmembrane region" description="Helical" evidence="5">
    <location>
        <begin position="367"/>
        <end position="389"/>
    </location>
</feature>
<evidence type="ECO:0000313" key="8">
    <source>
        <dbReference type="Proteomes" id="UP000494122"/>
    </source>
</evidence>
<keyword evidence="3 5" id="KW-1133">Transmembrane helix</keyword>
<feature type="transmembrane region" description="Helical" evidence="5">
    <location>
        <begin position="59"/>
        <end position="79"/>
    </location>
</feature>
<gene>
    <name evidence="7" type="ORF">LMG3328_01942</name>
</gene>
<feature type="transmembrane region" description="Helical" evidence="5">
    <location>
        <begin position="334"/>
        <end position="355"/>
    </location>
</feature>
<keyword evidence="2 5" id="KW-0812">Transmembrane</keyword>
<dbReference type="Pfam" id="PF04932">
    <property type="entry name" value="Wzy_C"/>
    <property type="match status" value="1"/>
</dbReference>
<feature type="transmembrane region" description="Helical" evidence="5">
    <location>
        <begin position="115"/>
        <end position="137"/>
    </location>
</feature>
<evidence type="ECO:0000256" key="3">
    <source>
        <dbReference type="ARBA" id="ARBA00022989"/>
    </source>
</evidence>
<dbReference type="AlphaFoldDB" id="A0A6S7CMJ7"/>
<evidence type="ECO:0000256" key="1">
    <source>
        <dbReference type="ARBA" id="ARBA00004141"/>
    </source>
</evidence>
<feature type="transmembrane region" description="Helical" evidence="5">
    <location>
        <begin position="180"/>
        <end position="197"/>
    </location>
</feature>
<organism evidence="7 8">
    <name type="scientific">Achromobacter ruhlandii</name>
    <dbReference type="NCBI Taxonomy" id="72557"/>
    <lineage>
        <taxon>Bacteria</taxon>
        <taxon>Pseudomonadati</taxon>
        <taxon>Pseudomonadota</taxon>
        <taxon>Betaproteobacteria</taxon>
        <taxon>Burkholderiales</taxon>
        <taxon>Alcaligenaceae</taxon>
        <taxon>Achromobacter</taxon>
    </lineage>
</organism>
<evidence type="ECO:0000313" key="7">
    <source>
        <dbReference type="EMBL" id="CAB3854337.1"/>
    </source>
</evidence>
<evidence type="ECO:0000256" key="5">
    <source>
        <dbReference type="SAM" id="Phobius"/>
    </source>
</evidence>
<feature type="transmembrane region" description="Helical" evidence="5">
    <location>
        <begin position="149"/>
        <end position="168"/>
    </location>
</feature>
<name>A0A6S7CMJ7_9BURK</name>
<sequence>MHRSLKSLLVAVLAAIPLLNMASGYGGSLLSYLAIVMALALLAWPRSAPSPDALTATGYRVFIVLMCLPMLTVVLSQWAKHGWSSSDIERAFRLGPSVVILLFALLRIDEQKLRFAILGTLGAAVVGAATVLELALTTSGRPVTGDYNAVSYANLLLLFGCMSLYSLAVPFSRHPRAERIAKLLITAASVIGVILTFTRSTWMAFPIFAAIGLVLFFPKIRPVRLVAAMLAFTAAASALAFSSSGFRERIYLAQQEIHECMTQNDRADSSVCIRVQLARAAWHMFQQDPWLGSGNGKRYEQSLPRLQEAGIVSEYVTNNFGETHNDMLMAMASYGILGASALLIVYFAPAVVFLRRLRQPLAMPARASAAMGLALCLSFVVFGLTELMFRGMRTISMYGMLIALFLALSHPRSATGSPAERR</sequence>
<dbReference type="InterPro" id="IPR007016">
    <property type="entry name" value="O-antigen_ligase-rel_domated"/>
</dbReference>
<keyword evidence="4 5" id="KW-0472">Membrane</keyword>
<dbReference type="PANTHER" id="PTHR37422">
    <property type="entry name" value="TEICHURONIC ACID BIOSYNTHESIS PROTEIN TUAE"/>
    <property type="match status" value="1"/>
</dbReference>
<proteinExistence type="predicted"/>
<dbReference type="Proteomes" id="UP000494122">
    <property type="component" value="Unassembled WGS sequence"/>
</dbReference>
<feature type="domain" description="O-antigen ligase-related" evidence="6">
    <location>
        <begin position="186"/>
        <end position="342"/>
    </location>
</feature>
<feature type="transmembrane region" description="Helical" evidence="5">
    <location>
        <begin position="91"/>
        <end position="108"/>
    </location>
</feature>
<accession>A0A6S7CMJ7</accession>
<protein>
    <recommendedName>
        <fullName evidence="6">O-antigen ligase-related domain-containing protein</fullName>
    </recommendedName>
</protein>